<reference evidence="5" key="1">
    <citation type="journal article" date="2019" name="bioRxiv">
        <title>The Genome of the Zebra Mussel, Dreissena polymorpha: A Resource for Invasive Species Research.</title>
        <authorList>
            <person name="McCartney M.A."/>
            <person name="Auch B."/>
            <person name="Kono T."/>
            <person name="Mallez S."/>
            <person name="Zhang Y."/>
            <person name="Obille A."/>
            <person name="Becker A."/>
            <person name="Abrahante J.E."/>
            <person name="Garbe J."/>
            <person name="Badalamenti J.P."/>
            <person name="Herman A."/>
            <person name="Mangelson H."/>
            <person name="Liachko I."/>
            <person name="Sullivan S."/>
            <person name="Sone E.D."/>
            <person name="Koren S."/>
            <person name="Silverstein K.A.T."/>
            <person name="Beckman K.B."/>
            <person name="Gohl D.M."/>
        </authorList>
    </citation>
    <scope>NUCLEOTIDE SEQUENCE</scope>
    <source>
        <strain evidence="5">Duluth1</strain>
        <tissue evidence="5">Whole animal</tissue>
    </source>
</reference>
<feature type="chain" id="PRO_5038471831" description="C1q domain-containing protein" evidence="3">
    <location>
        <begin position="20"/>
        <end position="518"/>
    </location>
</feature>
<dbReference type="PRINTS" id="PR01705">
    <property type="entry name" value="TSP1REPEAT"/>
</dbReference>
<dbReference type="PANTHER" id="PTHR22906:SF21">
    <property type="entry name" value="SEMA DOMAIN-CONTAINING PROTEIN"/>
    <property type="match status" value="1"/>
</dbReference>
<name>A0A9D4LX13_DREPO</name>
<keyword evidence="2" id="KW-1015">Disulfide bond</keyword>
<dbReference type="FunFam" id="2.20.100.10:FF:000002">
    <property type="entry name" value="Unc-5 netrin receptor C"/>
    <property type="match status" value="1"/>
</dbReference>
<dbReference type="Proteomes" id="UP000828390">
    <property type="component" value="Unassembled WGS sequence"/>
</dbReference>
<keyword evidence="1" id="KW-0677">Repeat</keyword>
<protein>
    <recommendedName>
        <fullName evidence="4">C1q domain-containing protein</fullName>
    </recommendedName>
</protein>
<keyword evidence="6" id="KW-1185">Reference proteome</keyword>
<keyword evidence="3" id="KW-0732">Signal</keyword>
<dbReference type="PROSITE" id="PS50092">
    <property type="entry name" value="TSP1"/>
    <property type="match status" value="4"/>
</dbReference>
<evidence type="ECO:0000256" key="3">
    <source>
        <dbReference type="SAM" id="SignalP"/>
    </source>
</evidence>
<dbReference type="InterPro" id="IPR036383">
    <property type="entry name" value="TSP1_rpt_sf"/>
</dbReference>
<dbReference type="SUPFAM" id="SSF49842">
    <property type="entry name" value="TNF-like"/>
    <property type="match status" value="1"/>
</dbReference>
<evidence type="ECO:0000313" key="5">
    <source>
        <dbReference type="EMBL" id="KAH3866675.1"/>
    </source>
</evidence>
<dbReference type="SUPFAM" id="SSF82895">
    <property type="entry name" value="TSP-1 type 1 repeat"/>
    <property type="match status" value="4"/>
</dbReference>
<dbReference type="InterPro" id="IPR052065">
    <property type="entry name" value="Compl_asym_regulator"/>
</dbReference>
<dbReference type="InterPro" id="IPR008983">
    <property type="entry name" value="Tumour_necrosis_fac-like_dom"/>
</dbReference>
<dbReference type="Gene3D" id="2.60.120.40">
    <property type="match status" value="1"/>
</dbReference>
<dbReference type="AlphaFoldDB" id="A0A9D4LX13"/>
<dbReference type="InterPro" id="IPR001073">
    <property type="entry name" value="C1q_dom"/>
</dbReference>
<accession>A0A9D4LX13</accession>
<gene>
    <name evidence="5" type="ORF">DPMN_029774</name>
</gene>
<dbReference type="EMBL" id="JAIWYP010000002">
    <property type="protein sequence ID" value="KAH3866675.1"/>
    <property type="molecule type" value="Genomic_DNA"/>
</dbReference>
<dbReference type="SMART" id="SM00209">
    <property type="entry name" value="TSP1"/>
    <property type="match status" value="4"/>
</dbReference>
<comment type="caution">
    <text evidence="5">The sequence shown here is derived from an EMBL/GenBank/DDBJ whole genome shotgun (WGS) entry which is preliminary data.</text>
</comment>
<reference evidence="5" key="2">
    <citation type="submission" date="2020-11" db="EMBL/GenBank/DDBJ databases">
        <authorList>
            <person name="McCartney M.A."/>
            <person name="Auch B."/>
            <person name="Kono T."/>
            <person name="Mallez S."/>
            <person name="Becker A."/>
            <person name="Gohl D.M."/>
            <person name="Silverstein K.A.T."/>
            <person name="Koren S."/>
            <person name="Bechman K.B."/>
            <person name="Herman A."/>
            <person name="Abrahante J.E."/>
            <person name="Garbe J."/>
        </authorList>
    </citation>
    <scope>NUCLEOTIDE SEQUENCE</scope>
    <source>
        <strain evidence="5">Duluth1</strain>
        <tissue evidence="5">Whole animal</tissue>
    </source>
</reference>
<proteinExistence type="predicted"/>
<evidence type="ECO:0000256" key="1">
    <source>
        <dbReference type="ARBA" id="ARBA00022737"/>
    </source>
</evidence>
<sequence>MKRYVCLVALAAIIKWTSALQCYDCQNVTDVNACNKTVTCASNEACFMGSTLLTNIERTYTLTCKDNIHCNPLGPSSALVGRSVANDESSSIKRVVACHECCATPLCNKALCNHPRPATCTDDQSVDCAKIHSLFNVCADIQKAKLVCPKFCNLCNVVDGNWNWWSSWSRCDVTCANGTLTRHRNCTDPAPQNGGLDCFGIGTESQMCILDRCPVHGGWSLWSPWGSCSVTCDVGMQRRDRSCSNPYPSKDGDHCYGDSRDDQICYEHGCTNGGWSAWANWSSCTATCGGGLRTRDRMCNNPFPSYLGRYCDGSSQNIDLCNNVPCSDGGWSAWENWSSCTATCAGGLRTRDRMCNNPVPSYLGRYCDGPSQNTDLCNNVPCTGTDIQFVVGTPVMTSCSGNSWTIPRTCEVAFDTFISRANPQFNLQRATFTASKTGTYWFEWNLVAETTHQDFYIYKNDNQIAMMKFDSNHTHVTYANQVQLMMNDYVRLKRCAGGMFVGNLNLHYSSTFTGILIS</sequence>
<dbReference type="Gene3D" id="2.20.100.10">
    <property type="entry name" value="Thrombospondin type-1 (TSP1) repeat"/>
    <property type="match status" value="4"/>
</dbReference>
<feature type="domain" description="C1q" evidence="4">
    <location>
        <begin position="411"/>
        <end position="517"/>
    </location>
</feature>
<dbReference type="Pfam" id="PF00386">
    <property type="entry name" value="C1q"/>
    <property type="match status" value="1"/>
</dbReference>
<dbReference type="PANTHER" id="PTHR22906">
    <property type="entry name" value="PROPERDIN"/>
    <property type="match status" value="1"/>
</dbReference>
<feature type="signal peptide" evidence="3">
    <location>
        <begin position="1"/>
        <end position="19"/>
    </location>
</feature>
<dbReference type="InterPro" id="IPR000884">
    <property type="entry name" value="TSP1_rpt"/>
</dbReference>
<dbReference type="Pfam" id="PF00090">
    <property type="entry name" value="TSP_1"/>
    <property type="match status" value="4"/>
</dbReference>
<evidence type="ECO:0000313" key="6">
    <source>
        <dbReference type="Proteomes" id="UP000828390"/>
    </source>
</evidence>
<organism evidence="5 6">
    <name type="scientific">Dreissena polymorpha</name>
    <name type="common">Zebra mussel</name>
    <name type="synonym">Mytilus polymorpha</name>
    <dbReference type="NCBI Taxonomy" id="45954"/>
    <lineage>
        <taxon>Eukaryota</taxon>
        <taxon>Metazoa</taxon>
        <taxon>Spiralia</taxon>
        <taxon>Lophotrochozoa</taxon>
        <taxon>Mollusca</taxon>
        <taxon>Bivalvia</taxon>
        <taxon>Autobranchia</taxon>
        <taxon>Heteroconchia</taxon>
        <taxon>Euheterodonta</taxon>
        <taxon>Imparidentia</taxon>
        <taxon>Neoheterodontei</taxon>
        <taxon>Myida</taxon>
        <taxon>Dreissenoidea</taxon>
        <taxon>Dreissenidae</taxon>
        <taxon>Dreissena</taxon>
    </lineage>
</organism>
<evidence type="ECO:0000256" key="2">
    <source>
        <dbReference type="ARBA" id="ARBA00023157"/>
    </source>
</evidence>
<evidence type="ECO:0000259" key="4">
    <source>
        <dbReference type="Pfam" id="PF00386"/>
    </source>
</evidence>
<dbReference type="FunFam" id="2.20.100.10:FF:000007">
    <property type="entry name" value="Thrombospondin 1"/>
    <property type="match status" value="3"/>
</dbReference>
<dbReference type="OrthoDB" id="6273859at2759"/>